<dbReference type="GO" id="GO:0004048">
    <property type="term" value="F:anthranilate phosphoribosyltransferase activity"/>
    <property type="evidence" value="ECO:0007669"/>
    <property type="project" value="TreeGrafter"/>
</dbReference>
<dbReference type="InterPro" id="IPR029062">
    <property type="entry name" value="Class_I_gatase-like"/>
</dbReference>
<accession>A0A853EL00</accession>
<gene>
    <name evidence="7" type="ORF">HZZ05_10490</name>
</gene>
<keyword evidence="3" id="KW-0456">Lyase</keyword>
<dbReference type="Proteomes" id="UP000572528">
    <property type="component" value="Unassembled WGS sequence"/>
</dbReference>
<dbReference type="PRINTS" id="PR00096">
    <property type="entry name" value="GATASE"/>
</dbReference>
<protein>
    <recommendedName>
        <fullName evidence="1">anthranilate synthase</fullName>
        <ecNumber evidence="1">4.1.3.27</ecNumber>
    </recommendedName>
</protein>
<dbReference type="CDD" id="cd01743">
    <property type="entry name" value="GATase1_Anthranilate_Synthase"/>
    <property type="match status" value="1"/>
</dbReference>
<dbReference type="EC" id="4.1.3.27" evidence="1"/>
<evidence type="ECO:0000256" key="3">
    <source>
        <dbReference type="ARBA" id="ARBA00023239"/>
    </source>
</evidence>
<comment type="caution">
    <text evidence="7">The sequence shown here is derived from an EMBL/GenBank/DDBJ whole genome shotgun (WGS) entry which is preliminary data.</text>
</comment>
<dbReference type="InterPro" id="IPR006221">
    <property type="entry name" value="TrpG/PapA_dom"/>
</dbReference>
<dbReference type="PROSITE" id="PS51273">
    <property type="entry name" value="GATASE_TYPE_1"/>
    <property type="match status" value="1"/>
</dbReference>
<comment type="catalytic activity">
    <reaction evidence="4">
        <text>chorismate + L-glutamine = anthranilate + pyruvate + L-glutamate + H(+)</text>
        <dbReference type="Rhea" id="RHEA:21732"/>
        <dbReference type="ChEBI" id="CHEBI:15361"/>
        <dbReference type="ChEBI" id="CHEBI:15378"/>
        <dbReference type="ChEBI" id="CHEBI:16567"/>
        <dbReference type="ChEBI" id="CHEBI:29748"/>
        <dbReference type="ChEBI" id="CHEBI:29985"/>
        <dbReference type="ChEBI" id="CHEBI:58359"/>
        <dbReference type="EC" id="4.1.3.27"/>
    </reaction>
</comment>
<reference evidence="7 8" key="1">
    <citation type="submission" date="2020-07" db="EMBL/GenBank/DDBJ databases">
        <title>MOT database genomes.</title>
        <authorList>
            <person name="Joseph S."/>
            <person name="Aduse-Opoku J."/>
            <person name="Hashim A."/>
            <person name="Wade W."/>
            <person name="Curtis M."/>
        </authorList>
    </citation>
    <scope>NUCLEOTIDE SEQUENCE [LARGE SCALE GENOMIC DNA]</scope>
    <source>
        <strain evidence="7 8">WMus004</strain>
    </source>
</reference>
<dbReference type="GO" id="GO:0002047">
    <property type="term" value="P:phenazine biosynthetic process"/>
    <property type="evidence" value="ECO:0007669"/>
    <property type="project" value="TreeGrafter"/>
</dbReference>
<dbReference type="EMBL" id="JACBXV010000170">
    <property type="protein sequence ID" value="NYS69929.1"/>
    <property type="molecule type" value="Genomic_DNA"/>
</dbReference>
<keyword evidence="2" id="KW-0315">Glutamine amidotransferase</keyword>
<dbReference type="GO" id="GO:0000162">
    <property type="term" value="P:L-tryptophan biosynthetic process"/>
    <property type="evidence" value="ECO:0007669"/>
    <property type="project" value="TreeGrafter"/>
</dbReference>
<feature type="region of interest" description="Disordered" evidence="5">
    <location>
        <begin position="1"/>
        <end position="26"/>
    </location>
</feature>
<dbReference type="GO" id="GO:0004049">
    <property type="term" value="F:anthranilate synthase activity"/>
    <property type="evidence" value="ECO:0007669"/>
    <property type="project" value="UniProtKB-EC"/>
</dbReference>
<dbReference type="RefSeq" id="WP_179901187.1">
    <property type="nucleotide sequence ID" value="NZ_JACBXV010000170.1"/>
</dbReference>
<dbReference type="InterPro" id="IPR017926">
    <property type="entry name" value="GATASE"/>
</dbReference>
<feature type="compositionally biased region" description="Low complexity" evidence="5">
    <location>
        <begin position="1"/>
        <end position="20"/>
    </location>
</feature>
<dbReference type="AlphaFoldDB" id="A0A853EL00"/>
<organism evidence="7 8">
    <name type="scientific">Actinomyces bowdenii</name>
    <dbReference type="NCBI Taxonomy" id="131109"/>
    <lineage>
        <taxon>Bacteria</taxon>
        <taxon>Bacillati</taxon>
        <taxon>Actinomycetota</taxon>
        <taxon>Actinomycetes</taxon>
        <taxon>Actinomycetales</taxon>
        <taxon>Actinomycetaceae</taxon>
        <taxon>Actinomyces</taxon>
    </lineage>
</organism>
<dbReference type="Gene3D" id="3.40.50.880">
    <property type="match status" value="1"/>
</dbReference>
<dbReference type="SUPFAM" id="SSF52317">
    <property type="entry name" value="Class I glutamine amidotransferase-like"/>
    <property type="match status" value="1"/>
</dbReference>
<dbReference type="PANTHER" id="PTHR43418:SF2">
    <property type="entry name" value="BIFUNCTIONAL PROTEIN TRPGD"/>
    <property type="match status" value="1"/>
</dbReference>
<dbReference type="InterPro" id="IPR050472">
    <property type="entry name" value="Anth_synth/Amidotransfase"/>
</dbReference>
<evidence type="ECO:0000256" key="5">
    <source>
        <dbReference type="SAM" id="MobiDB-lite"/>
    </source>
</evidence>
<evidence type="ECO:0000313" key="8">
    <source>
        <dbReference type="Proteomes" id="UP000572528"/>
    </source>
</evidence>
<dbReference type="GO" id="GO:0005829">
    <property type="term" value="C:cytosol"/>
    <property type="evidence" value="ECO:0007669"/>
    <property type="project" value="TreeGrafter"/>
</dbReference>
<proteinExistence type="predicted"/>
<sequence>MTPATASGRRAGGTAATGPGATPPAGVPTRVVLLDNRDSFVYNLVDQFASLGADIEVYRNHVSAQRVLEALEPTAAEREAGRRPVLCLSPGPGHPRTSGCLMELVEAGLERGIPMLGICLGFQAMVEACGGTIAPVGPVHGRSDRVEVTAQGRADAALSVLDGAPLDVARYHSLGTRDLPEDLICLARTGNAGGQGAGGIAMAARHRSAPAVGLQFHPESVLTPQGPALLRAIITGLAAGRPGARPTSAPSAHAMSTPRTPTTPPTKETSR</sequence>
<feature type="domain" description="Glutamine amidotransferase" evidence="6">
    <location>
        <begin position="32"/>
        <end position="232"/>
    </location>
</feature>
<name>A0A853EL00_9ACTO</name>
<evidence type="ECO:0000256" key="1">
    <source>
        <dbReference type="ARBA" id="ARBA00012266"/>
    </source>
</evidence>
<dbReference type="NCBIfam" id="TIGR00566">
    <property type="entry name" value="trpG_papA"/>
    <property type="match status" value="1"/>
</dbReference>
<dbReference type="GO" id="GO:0016787">
    <property type="term" value="F:hydrolase activity"/>
    <property type="evidence" value="ECO:0007669"/>
    <property type="project" value="UniProtKB-KW"/>
</dbReference>
<dbReference type="Pfam" id="PF00117">
    <property type="entry name" value="GATase"/>
    <property type="match status" value="1"/>
</dbReference>
<keyword evidence="7" id="KW-0378">Hydrolase</keyword>
<evidence type="ECO:0000256" key="2">
    <source>
        <dbReference type="ARBA" id="ARBA00022962"/>
    </source>
</evidence>
<evidence type="ECO:0000259" key="6">
    <source>
        <dbReference type="Pfam" id="PF00117"/>
    </source>
</evidence>
<dbReference type="PRINTS" id="PR00097">
    <property type="entry name" value="ANTSNTHASEII"/>
</dbReference>
<evidence type="ECO:0000256" key="4">
    <source>
        <dbReference type="ARBA" id="ARBA00047683"/>
    </source>
</evidence>
<evidence type="ECO:0000313" key="7">
    <source>
        <dbReference type="EMBL" id="NYS69929.1"/>
    </source>
</evidence>
<dbReference type="PANTHER" id="PTHR43418">
    <property type="entry name" value="MULTIFUNCTIONAL TRYPTOPHAN BIOSYNTHESIS PROTEIN-RELATED"/>
    <property type="match status" value="1"/>
</dbReference>
<feature type="region of interest" description="Disordered" evidence="5">
    <location>
        <begin position="241"/>
        <end position="271"/>
    </location>
</feature>